<evidence type="ECO:0000256" key="2">
    <source>
        <dbReference type="RuleBase" id="RU003995"/>
    </source>
</evidence>
<feature type="region of interest" description="Disordered" evidence="3">
    <location>
        <begin position="1"/>
        <end position="135"/>
    </location>
</feature>
<dbReference type="InterPro" id="IPR030513">
    <property type="entry name" value="Dehydrin_CS"/>
</dbReference>
<organism evidence="4">
    <name type="scientific">Tripolium pannonicum</name>
    <name type="common">Sea aster</name>
    <name type="synonym">Aster tripolium</name>
    <dbReference type="NCBI Taxonomy" id="74787"/>
    <lineage>
        <taxon>Eukaryota</taxon>
        <taxon>Viridiplantae</taxon>
        <taxon>Streptophyta</taxon>
        <taxon>Embryophyta</taxon>
        <taxon>Tracheophyta</taxon>
        <taxon>Spermatophyta</taxon>
        <taxon>Magnoliopsida</taxon>
        <taxon>eudicotyledons</taxon>
        <taxon>Gunneridae</taxon>
        <taxon>Pentapetalae</taxon>
        <taxon>asterids</taxon>
        <taxon>campanulids</taxon>
        <taxon>Asterales</taxon>
        <taxon>Asteraceae</taxon>
        <taxon>Asteroideae</taxon>
        <taxon>Astereae</taxon>
        <taxon>Australasian lineages</taxon>
        <taxon>Asterinae</taxon>
        <taxon>Tripolium</taxon>
    </lineage>
</organism>
<feature type="compositionally biased region" description="Gly residues" evidence="3">
    <location>
        <begin position="38"/>
        <end position="57"/>
    </location>
</feature>
<comment type="similarity">
    <text evidence="1 2">Belongs to the plant dehydrin family.</text>
</comment>
<dbReference type="PROSITE" id="PS00823">
    <property type="entry name" value="DEHYDRIN_2"/>
    <property type="match status" value="2"/>
</dbReference>
<dbReference type="GO" id="GO:0009737">
    <property type="term" value="P:response to abscisic acid"/>
    <property type="evidence" value="ECO:0007669"/>
    <property type="project" value="TreeGrafter"/>
</dbReference>
<dbReference type="InterPro" id="IPR000167">
    <property type="entry name" value="Dehydrin"/>
</dbReference>
<dbReference type="AlphaFoldDB" id="Q84SA2"/>
<dbReference type="GO" id="GO:0005829">
    <property type="term" value="C:cytosol"/>
    <property type="evidence" value="ECO:0007669"/>
    <property type="project" value="TreeGrafter"/>
</dbReference>
<accession>Q84SA2</accession>
<name>Q84SA2_TRIPM</name>
<dbReference type="Pfam" id="PF00257">
    <property type="entry name" value="Dehydrin"/>
    <property type="match status" value="1"/>
</dbReference>
<protein>
    <submittedName>
        <fullName evidence="4">Dehydrin</fullName>
    </submittedName>
</protein>
<dbReference type="PANTHER" id="PTHR33346">
    <property type="entry name" value="DEHYDRIN XERO 2-RELATED"/>
    <property type="match status" value="1"/>
</dbReference>
<dbReference type="EMBL" id="AB090885">
    <property type="protein sequence ID" value="BAC57962.1"/>
    <property type="molecule type" value="mRNA"/>
</dbReference>
<evidence type="ECO:0000313" key="4">
    <source>
        <dbReference type="EMBL" id="BAC57962.1"/>
    </source>
</evidence>
<dbReference type="GO" id="GO:0009631">
    <property type="term" value="P:cold acclimation"/>
    <property type="evidence" value="ECO:0007669"/>
    <property type="project" value="TreeGrafter"/>
</dbReference>
<dbReference type="PANTHER" id="PTHR33346:SF42">
    <property type="entry name" value="DEHYDRIN XERO 1"/>
    <property type="match status" value="1"/>
</dbReference>
<evidence type="ECO:0000256" key="3">
    <source>
        <dbReference type="SAM" id="MobiDB-lite"/>
    </source>
</evidence>
<dbReference type="PROSITE" id="PS00315">
    <property type="entry name" value="DEHYDRIN_1"/>
    <property type="match status" value="1"/>
</dbReference>
<reference evidence="4" key="1">
    <citation type="submission" date="2002-08" db="EMBL/GenBank/DDBJ databases">
        <title>Analyze of nine cDNAs for salt-inducible genes in the halophyte sea aster.</title>
        <authorList>
            <person name="Takeda M."/>
            <person name="Uno Y."/>
            <person name="Kanechi M."/>
            <person name="Inagaki N."/>
        </authorList>
    </citation>
    <scope>NUCLEOTIDE SEQUENCE</scope>
</reference>
<evidence type="ECO:0000256" key="1">
    <source>
        <dbReference type="ARBA" id="ARBA00008403"/>
    </source>
</evidence>
<sequence length="155" mass="15560">MGSGGGYEKGKHGGIQNPLRSTDHEMGNKGTNIHSTTGGHGIGSTGTTMGSGGGQGYEEGKHGATGGILHRSGSGSSSSSEDDGEGGRRKKKGVIGKIKEKLPGGQQGSDEQSRLQAPATHVGAGGGGHGYQGEEVPEMMGLMNKIKDKLPGGNH</sequence>
<proteinExistence type="evidence at transcript level"/>
<dbReference type="GO" id="GO:0009414">
    <property type="term" value="P:response to water deprivation"/>
    <property type="evidence" value="ECO:0007669"/>
    <property type="project" value="TreeGrafter"/>
</dbReference>